<dbReference type="Pfam" id="PF03374">
    <property type="entry name" value="ANT"/>
    <property type="match status" value="1"/>
</dbReference>
<dbReference type="AlphaFoldDB" id="F2JN97"/>
<dbReference type="KEGG" id="cle:Clole_1828"/>
<evidence type="ECO:0000313" key="2">
    <source>
        <dbReference type="EMBL" id="ADZ83551.1"/>
    </source>
</evidence>
<name>F2JN97_CELLD</name>
<dbReference type="HOGENOM" id="CLU_046670_7_4_9"/>
<dbReference type="eggNOG" id="COG3645">
    <property type="taxonomic scope" value="Bacteria"/>
</dbReference>
<evidence type="ECO:0000259" key="1">
    <source>
        <dbReference type="Pfam" id="PF03374"/>
    </source>
</evidence>
<dbReference type="Pfam" id="PF09669">
    <property type="entry name" value="Phage_pRha"/>
    <property type="match status" value="1"/>
</dbReference>
<accession>F2JN97</accession>
<gene>
    <name evidence="2" type="ordered locus">Clole_1828</name>
</gene>
<organism evidence="2 3">
    <name type="scientific">Cellulosilyticum lentocellum (strain ATCC 49066 / DSM 5427 / NCIMB 11756 / RHM5)</name>
    <name type="common">Clostridium lentocellum</name>
    <dbReference type="NCBI Taxonomy" id="642492"/>
    <lineage>
        <taxon>Bacteria</taxon>
        <taxon>Bacillati</taxon>
        <taxon>Bacillota</taxon>
        <taxon>Clostridia</taxon>
        <taxon>Lachnospirales</taxon>
        <taxon>Cellulosilyticaceae</taxon>
        <taxon>Cellulosilyticum</taxon>
    </lineage>
</organism>
<dbReference type="RefSeq" id="WP_013656848.1">
    <property type="nucleotide sequence ID" value="NC_015275.1"/>
</dbReference>
<dbReference type="InterPro" id="IPR005039">
    <property type="entry name" value="Ant_C"/>
</dbReference>
<dbReference type="GO" id="GO:0003677">
    <property type="term" value="F:DNA binding"/>
    <property type="evidence" value="ECO:0007669"/>
    <property type="project" value="InterPro"/>
</dbReference>
<dbReference type="EMBL" id="CP002582">
    <property type="protein sequence ID" value="ADZ83551.1"/>
    <property type="molecule type" value="Genomic_DNA"/>
</dbReference>
<dbReference type="InterPro" id="IPR014054">
    <property type="entry name" value="Phage_regulatory_Rha"/>
</dbReference>
<dbReference type="STRING" id="642492.Clole_1828"/>
<proteinExistence type="predicted"/>
<dbReference type="Proteomes" id="UP000008467">
    <property type="component" value="Chromosome"/>
</dbReference>
<keyword evidence="3" id="KW-1185">Reference proteome</keyword>
<feature type="domain" description="Antirepressor protein C-terminal" evidence="1">
    <location>
        <begin position="157"/>
        <end position="261"/>
    </location>
</feature>
<dbReference type="eggNOG" id="COG3646">
    <property type="taxonomic scope" value="Bacteria"/>
</dbReference>
<reference evidence="2 3" key="1">
    <citation type="journal article" date="2011" name="J. Bacteriol.">
        <title>Complete genome sequence of the cellulose-degrading bacterium Cellulosilyticum lentocellum.</title>
        <authorList>
            <consortium name="US DOE Joint Genome Institute"/>
            <person name="Miller D.A."/>
            <person name="Suen G."/>
            <person name="Bruce D."/>
            <person name="Copeland A."/>
            <person name="Cheng J.F."/>
            <person name="Detter C."/>
            <person name="Goodwin L.A."/>
            <person name="Han C.S."/>
            <person name="Hauser L.J."/>
            <person name="Land M.L."/>
            <person name="Lapidus A."/>
            <person name="Lucas S."/>
            <person name="Meincke L."/>
            <person name="Pitluck S."/>
            <person name="Tapia R."/>
            <person name="Teshima H."/>
            <person name="Woyke T."/>
            <person name="Fox B.G."/>
            <person name="Angert E.R."/>
            <person name="Currie C.R."/>
        </authorList>
    </citation>
    <scope>NUCLEOTIDE SEQUENCE [LARGE SCALE GENOMIC DNA]</scope>
    <source>
        <strain evidence="3">ATCC 49066 / DSM 5427 / NCIMB 11756 / RHM5</strain>
    </source>
</reference>
<protein>
    <submittedName>
        <fullName evidence="2">Phage antirepressor protein</fullName>
    </submittedName>
</protein>
<sequence length="276" mass="31507">MNKELNQALATGNNTPVVLIGKNGQAIETISSIEVSEMVEKPHNDLLKDIRRYITQLAEGNLSHSEFFIESTYLDANRQSRTCYQVTRKGCELIANKLIGTKGTCFTARYVNRFHSMENYIKQKESYQIDDPIERAKAWILEQQEKQVLQLENKQQQQIIGELQPKASYYDLVLQSTELMPITLIAKDYGMSANAMNKTLFNLNVQYNQSGTWLLYAKHHAKGYTQSKTQTYTRGDGSTGIKLHTQWTQKGRLFLYSLLKENGILPVIEREDGGQA</sequence>
<evidence type="ECO:0000313" key="3">
    <source>
        <dbReference type="Proteomes" id="UP000008467"/>
    </source>
</evidence>